<feature type="compositionally biased region" description="Acidic residues" evidence="1">
    <location>
        <begin position="1058"/>
        <end position="1073"/>
    </location>
</feature>
<proteinExistence type="predicted"/>
<keyword evidence="2" id="KW-0812">Transmembrane</keyword>
<feature type="compositionally biased region" description="Basic and acidic residues" evidence="1">
    <location>
        <begin position="1074"/>
        <end position="1141"/>
    </location>
</feature>
<protein>
    <submittedName>
        <fullName evidence="3">Uncharacterized protein</fullName>
    </submittedName>
</protein>
<feature type="region of interest" description="Disordered" evidence="1">
    <location>
        <begin position="1058"/>
        <end position="1141"/>
    </location>
</feature>
<keyword evidence="2" id="KW-0472">Membrane</keyword>
<gene>
    <name evidence="3" type="ORF">B0T14DRAFT_492023</name>
</gene>
<sequence length="1141" mass="121961">MSKSGLLGYNELEMAMRGHSTLEGFDVLVSYSETELNKVLAAAVAADPGSSVISVEAFEASVAGAWPSTDLTTYKVNLELHQPKFAFAGASSSPNIILSFELNGSLSKKNLDGSWGDTVHLPGGLTLSITSLLAAVTGSLHPDSPGSRFRPATPIDPSGPNAAPLPPQKTDATSAVVIYIPKEKGAGGSVSISAAAGSNSDATASFMVSLIKAQMEDYLSSQDWCYYLAAVNNSSPGHPNAHSLRPTSFGFSVSAGDPEKNIDNAVCMWITVQDGSGTAVLGPGQRCNAHFSVNDIPTMPIPIGNGANASIIFSHGLIRSLLLEAAIKKAGFTLTRDDANGDPKQVGMKMDFNFSSFTIKRDAVQKGDVFHVDPLDSRILTRYVDGFSFDMASTPATLTIHPGLSVKGSATGEITWKGPPTRLNWNYLLNTPVPVPIKGVADLDFSLSGRGTWEDGADSASTALKFRWDMPKHLQPVVTPETMPSDWDAFWNGRVNMIPTELVNPVFEGFDLSSTAELDYFLTTNLLLPGQHMFSPDPLVANSAAAQRGISVPHDVLLTGVLTLPPTASPQPGPPAAGAPASGSFFPTALVDLSVRTNTPSSRNANGAGTEKPLADLVKTMVEYAPDSMMGPLFSAAASKNTEEAAEKVSRILADNGYGHLTGDQLSSLLGISTASENNVSHIARAAHVTSTSASDTAFDIRLFAGIYDVTAGPAQLLKQKLVVSPYDGAIRLDNQTITPQTSTDSTKKPPVTTVSWSTDKGAYRVVFKATATGTDGSFEAAFDGTVTLAGQTTAVPLAGRHSRDPPPPAAAFMSPHEDNALGIAGFILGLVGIVAFAVDIYWRRTDRKEAKAQHAGLTTAMDSMKTFMKESATLKAAEVTSRISWSDDYQDKIDEAAKKALDAKLTDPSLAIDLDVIDKMRDDPAHANWSALRGEGENAVKAEVNNVVKSFASAEARKSISPYNKAGYISDAETRSILNAAVTPVSDGVADTLLGDPGATDTYLDSKVMERFEAHSRVLRDAKVSALDAQVVRLRKIQEATTNELNKRREDVKKIEEELDQLEDGNDDEDEERERLEKERGELEDKIEELVDAKRDAEKAVKDGIAERKAMEKARDEADGERRGKEKEARERMREKLKGE</sequence>
<accession>A0AA39XHE3</accession>
<evidence type="ECO:0000313" key="4">
    <source>
        <dbReference type="Proteomes" id="UP001175000"/>
    </source>
</evidence>
<evidence type="ECO:0000256" key="1">
    <source>
        <dbReference type="SAM" id="MobiDB-lite"/>
    </source>
</evidence>
<keyword evidence="2" id="KW-1133">Transmembrane helix</keyword>
<evidence type="ECO:0000256" key="2">
    <source>
        <dbReference type="SAM" id="Phobius"/>
    </source>
</evidence>
<organism evidence="3 4">
    <name type="scientific">Immersiella caudata</name>
    <dbReference type="NCBI Taxonomy" id="314043"/>
    <lineage>
        <taxon>Eukaryota</taxon>
        <taxon>Fungi</taxon>
        <taxon>Dikarya</taxon>
        <taxon>Ascomycota</taxon>
        <taxon>Pezizomycotina</taxon>
        <taxon>Sordariomycetes</taxon>
        <taxon>Sordariomycetidae</taxon>
        <taxon>Sordariales</taxon>
        <taxon>Lasiosphaeriaceae</taxon>
        <taxon>Immersiella</taxon>
    </lineage>
</organism>
<dbReference type="AlphaFoldDB" id="A0AA39XHE3"/>
<feature type="region of interest" description="Disordered" evidence="1">
    <location>
        <begin position="142"/>
        <end position="169"/>
    </location>
</feature>
<evidence type="ECO:0000313" key="3">
    <source>
        <dbReference type="EMBL" id="KAK0633954.1"/>
    </source>
</evidence>
<dbReference type="EMBL" id="JAULSU010000001">
    <property type="protein sequence ID" value="KAK0633954.1"/>
    <property type="molecule type" value="Genomic_DNA"/>
</dbReference>
<dbReference type="Proteomes" id="UP001175000">
    <property type="component" value="Unassembled WGS sequence"/>
</dbReference>
<keyword evidence="4" id="KW-1185">Reference proteome</keyword>
<reference evidence="3" key="1">
    <citation type="submission" date="2023-06" db="EMBL/GenBank/DDBJ databases">
        <title>Genome-scale phylogeny and comparative genomics of the fungal order Sordariales.</title>
        <authorList>
            <consortium name="Lawrence Berkeley National Laboratory"/>
            <person name="Hensen N."/>
            <person name="Bonometti L."/>
            <person name="Westerberg I."/>
            <person name="Brannstrom I.O."/>
            <person name="Guillou S."/>
            <person name="Cros-Aarteil S."/>
            <person name="Calhoun S."/>
            <person name="Haridas S."/>
            <person name="Kuo A."/>
            <person name="Mondo S."/>
            <person name="Pangilinan J."/>
            <person name="Riley R."/>
            <person name="Labutti K."/>
            <person name="Andreopoulos B."/>
            <person name="Lipzen A."/>
            <person name="Chen C."/>
            <person name="Yanf M."/>
            <person name="Daum C."/>
            <person name="Ng V."/>
            <person name="Clum A."/>
            <person name="Steindorff A."/>
            <person name="Ohm R."/>
            <person name="Martin F."/>
            <person name="Silar P."/>
            <person name="Natvig D."/>
            <person name="Lalanne C."/>
            <person name="Gautier V."/>
            <person name="Ament-Velasquez S.L."/>
            <person name="Kruys A."/>
            <person name="Hutchinson M.I."/>
            <person name="Powell A.J."/>
            <person name="Barry K."/>
            <person name="Miller A.N."/>
            <person name="Grigoriev I.V."/>
            <person name="Debuchy R."/>
            <person name="Gladieux P."/>
            <person name="Thoren M.H."/>
            <person name="Johannesson H."/>
        </authorList>
    </citation>
    <scope>NUCLEOTIDE SEQUENCE</scope>
    <source>
        <strain evidence="3">CBS 606.72</strain>
    </source>
</reference>
<feature type="transmembrane region" description="Helical" evidence="2">
    <location>
        <begin position="821"/>
        <end position="843"/>
    </location>
</feature>
<comment type="caution">
    <text evidence="3">The sequence shown here is derived from an EMBL/GenBank/DDBJ whole genome shotgun (WGS) entry which is preliminary data.</text>
</comment>
<name>A0AA39XHE3_9PEZI</name>